<keyword evidence="2" id="KW-1185">Reference proteome</keyword>
<dbReference type="EMBL" id="CP053096">
    <property type="protein sequence ID" value="QJR43773.1"/>
    <property type="molecule type" value="Genomic_DNA"/>
</dbReference>
<evidence type="ECO:0000313" key="2">
    <source>
        <dbReference type="Proteomes" id="UP000500686"/>
    </source>
</evidence>
<dbReference type="Proteomes" id="UP000500686">
    <property type="component" value="Chromosome"/>
</dbReference>
<name>A0A6M4J9Z7_9MOLU</name>
<protein>
    <submittedName>
        <fullName evidence="1">Uncharacterized protein</fullName>
    </submittedName>
</protein>
<accession>A0A6M4J9Z7</accession>
<reference evidence="1 2" key="1">
    <citation type="submission" date="2020-05" db="EMBL/GenBank/DDBJ databases">
        <title>Novel Mycoplasma species detected in Mirounga angustirostris (northern elephant seal) from the USA.</title>
        <authorList>
            <person name="Volokhov D.V."/>
        </authorList>
    </citation>
    <scope>NUCLEOTIDE SEQUENCE [LARGE SCALE GENOMIC DNA]</scope>
    <source>
        <strain evidence="1 2">Mirounga ES2806-GEN</strain>
    </source>
</reference>
<gene>
    <name evidence="1" type="ORF">HLA87_03225</name>
</gene>
<evidence type="ECO:0000313" key="1">
    <source>
        <dbReference type="EMBL" id="QJR43773.1"/>
    </source>
</evidence>
<dbReference type="AlphaFoldDB" id="A0A6M4J9Z7"/>
<proteinExistence type="predicted"/>
<organism evidence="1 2">
    <name type="scientific">Mycoplasma miroungigenitalium</name>
    <dbReference type="NCBI Taxonomy" id="754515"/>
    <lineage>
        <taxon>Bacteria</taxon>
        <taxon>Bacillati</taxon>
        <taxon>Mycoplasmatota</taxon>
        <taxon>Mollicutes</taxon>
        <taxon>Mycoplasmataceae</taxon>
        <taxon>Mycoplasma</taxon>
    </lineage>
</organism>
<dbReference type="KEGG" id="mmir:HLA87_03225"/>
<dbReference type="RefSeq" id="WP_171111878.1">
    <property type="nucleotide sequence ID" value="NZ_CP053096.1"/>
</dbReference>
<sequence>MIDDALNAIRDGYKLAYAFIDQVIEDDKTKDKSRNVFNGNRLWFYNFQKDDWTEMPPLPNLE</sequence>